<dbReference type="PANTHER" id="PTHR37164:SF1">
    <property type="entry name" value="BACTERIOHEMERYTHRIN"/>
    <property type="match status" value="1"/>
</dbReference>
<evidence type="ECO:0000313" key="6">
    <source>
        <dbReference type="Proteomes" id="UP000230821"/>
    </source>
</evidence>
<dbReference type="InterPro" id="IPR050669">
    <property type="entry name" value="Hemerythrin"/>
</dbReference>
<evidence type="ECO:0000259" key="4">
    <source>
        <dbReference type="Pfam" id="PF01814"/>
    </source>
</evidence>
<comment type="similarity">
    <text evidence="1">Belongs to the hemerythrin family.</text>
</comment>
<comment type="caution">
    <text evidence="5">The sequence shown here is derived from an EMBL/GenBank/DDBJ whole genome shotgun (WGS) entry which is preliminary data.</text>
</comment>
<evidence type="ECO:0000256" key="3">
    <source>
        <dbReference type="ARBA" id="ARBA00023004"/>
    </source>
</evidence>
<dbReference type="AlphaFoldDB" id="A0A2G6KHY3"/>
<dbReference type="InterPro" id="IPR012312">
    <property type="entry name" value="Hemerythrin-like"/>
</dbReference>
<evidence type="ECO:0000256" key="2">
    <source>
        <dbReference type="ARBA" id="ARBA00022723"/>
    </source>
</evidence>
<dbReference type="Pfam" id="PF01814">
    <property type="entry name" value="Hemerythrin"/>
    <property type="match status" value="1"/>
</dbReference>
<protein>
    <recommendedName>
        <fullName evidence="4">Hemerythrin-like domain-containing protein</fullName>
    </recommendedName>
</protein>
<feature type="domain" description="Hemerythrin-like" evidence="4">
    <location>
        <begin position="12"/>
        <end position="125"/>
    </location>
</feature>
<dbReference type="InterPro" id="IPR035938">
    <property type="entry name" value="Hemerythrin-like_sf"/>
</dbReference>
<sequence length="131" mass="15561">MEIKWNDLMKIGVQEIDEQHQTLIDAIDRLGEAMLSDQQSEKIEEVLTFIIQYSQTHFKTEEAYFDRYDGPEIQANKQDHAWFVKTSASFMEDFRKKGADLNLIIKIHKFLVDWLLQHILEIDTALRKYVQ</sequence>
<name>A0A2G6KHY3_9BACT</name>
<dbReference type="Proteomes" id="UP000230821">
    <property type="component" value="Unassembled WGS sequence"/>
</dbReference>
<reference evidence="5 6" key="1">
    <citation type="submission" date="2017-10" db="EMBL/GenBank/DDBJ databases">
        <title>Novel microbial diversity and functional potential in the marine mammal oral microbiome.</title>
        <authorList>
            <person name="Dudek N.K."/>
            <person name="Sun C.L."/>
            <person name="Burstein D."/>
            <person name="Kantor R.S."/>
            <person name="Aliaga Goltsman D.S."/>
            <person name="Bik E.M."/>
            <person name="Thomas B.C."/>
            <person name="Banfield J.F."/>
            <person name="Relman D.A."/>
        </authorList>
    </citation>
    <scope>NUCLEOTIDE SEQUENCE [LARGE SCALE GENOMIC DNA]</scope>
    <source>
        <strain evidence="5">DOLJORAL78_47_16</strain>
    </source>
</reference>
<accession>A0A2G6KHY3</accession>
<dbReference type="InterPro" id="IPR012827">
    <property type="entry name" value="Hemerythrin_metal-bd"/>
</dbReference>
<organism evidence="5 6">
    <name type="scientific">candidate division KSB3 bacterium</name>
    <dbReference type="NCBI Taxonomy" id="2044937"/>
    <lineage>
        <taxon>Bacteria</taxon>
        <taxon>candidate division KSB3</taxon>
    </lineage>
</organism>
<dbReference type="EMBL" id="PDSK01000081">
    <property type="protein sequence ID" value="PIE34622.1"/>
    <property type="molecule type" value="Genomic_DNA"/>
</dbReference>
<dbReference type="NCBIfam" id="NF033749">
    <property type="entry name" value="bact_hemeryth"/>
    <property type="match status" value="1"/>
</dbReference>
<keyword evidence="2" id="KW-0479">Metal-binding</keyword>
<keyword evidence="3" id="KW-0408">Iron</keyword>
<dbReference type="PANTHER" id="PTHR37164">
    <property type="entry name" value="BACTERIOHEMERYTHRIN"/>
    <property type="match status" value="1"/>
</dbReference>
<evidence type="ECO:0000313" key="5">
    <source>
        <dbReference type="EMBL" id="PIE34622.1"/>
    </source>
</evidence>
<dbReference type="SUPFAM" id="SSF47188">
    <property type="entry name" value="Hemerythrin-like"/>
    <property type="match status" value="1"/>
</dbReference>
<gene>
    <name evidence="5" type="ORF">CSA56_07190</name>
</gene>
<dbReference type="GO" id="GO:0046872">
    <property type="term" value="F:metal ion binding"/>
    <property type="evidence" value="ECO:0007669"/>
    <property type="project" value="UniProtKB-KW"/>
</dbReference>
<dbReference type="Gene3D" id="1.20.120.50">
    <property type="entry name" value="Hemerythrin-like"/>
    <property type="match status" value="1"/>
</dbReference>
<evidence type="ECO:0000256" key="1">
    <source>
        <dbReference type="ARBA" id="ARBA00010587"/>
    </source>
</evidence>
<proteinExistence type="inferred from homology"/>
<dbReference type="NCBIfam" id="TIGR02481">
    <property type="entry name" value="hemeryth_dom"/>
    <property type="match status" value="1"/>
</dbReference>
<dbReference type="CDD" id="cd12107">
    <property type="entry name" value="Hemerythrin"/>
    <property type="match status" value="1"/>
</dbReference>